<evidence type="ECO:0000256" key="6">
    <source>
        <dbReference type="ARBA" id="ARBA00022475"/>
    </source>
</evidence>
<evidence type="ECO:0000256" key="22">
    <source>
        <dbReference type="ARBA" id="ARBA00069713"/>
    </source>
</evidence>
<comment type="catalytic activity">
    <reaction evidence="19">
        <text>L-glutamate(out) = L-glutamate(in)</text>
        <dbReference type="Rhea" id="RHEA:66336"/>
        <dbReference type="ChEBI" id="CHEBI:29985"/>
    </reaction>
    <physiologicalReaction direction="left-to-right" evidence="19">
        <dbReference type="Rhea" id="RHEA:66337"/>
    </physiologicalReaction>
</comment>
<accession>A0A2A2KRD8</accession>
<evidence type="ECO:0000256" key="3">
    <source>
        <dbReference type="ARBA" id="ARBA00004638"/>
    </source>
</evidence>
<comment type="caution">
    <text evidence="28">The sequence shown here is derived from an EMBL/GenBank/DDBJ whole genome shotgun (WGS) entry which is preliminary data.</text>
</comment>
<dbReference type="Pfam" id="PF07690">
    <property type="entry name" value="MFS_1"/>
    <property type="match status" value="1"/>
</dbReference>
<evidence type="ECO:0000256" key="18">
    <source>
        <dbReference type="ARBA" id="ARBA00051403"/>
    </source>
</evidence>
<dbReference type="GO" id="GO:0006820">
    <property type="term" value="P:monoatomic anion transport"/>
    <property type="evidence" value="ECO:0007669"/>
    <property type="project" value="TreeGrafter"/>
</dbReference>
<protein>
    <recommendedName>
        <fullName evidence="22">Sialin</fullName>
    </recommendedName>
    <alternativeName>
        <fullName evidence="25">H(+)/nitrate cotransporter</fullName>
    </alternativeName>
    <alternativeName>
        <fullName evidence="23">H(+)/sialic acid cotransporter</fullName>
    </alternativeName>
    <alternativeName>
        <fullName evidence="24">Vesicular excitatory amino acid transporter</fullName>
    </alternativeName>
</protein>
<evidence type="ECO:0000313" key="29">
    <source>
        <dbReference type="Proteomes" id="UP000218231"/>
    </source>
</evidence>
<keyword evidence="10" id="KW-0770">Synapse</keyword>
<dbReference type="STRING" id="2018661.A0A2A2KRD8"/>
<keyword evidence="7 26" id="KW-0812">Transmembrane</keyword>
<keyword evidence="5" id="KW-0813">Transport</keyword>
<comment type="catalytic activity">
    <reaction evidence="16">
        <text>L-aspartate(out) = L-aspartate(in)</text>
        <dbReference type="Rhea" id="RHEA:66332"/>
        <dbReference type="ChEBI" id="CHEBI:29991"/>
    </reaction>
    <physiologicalReaction direction="left-to-right" evidence="16">
        <dbReference type="Rhea" id="RHEA:66333"/>
    </physiologicalReaction>
</comment>
<dbReference type="GO" id="GO:0046942">
    <property type="term" value="P:carboxylic acid transport"/>
    <property type="evidence" value="ECO:0007669"/>
    <property type="project" value="UniProtKB-ARBA"/>
</dbReference>
<dbReference type="GO" id="GO:0030672">
    <property type="term" value="C:synaptic vesicle membrane"/>
    <property type="evidence" value="ECO:0007669"/>
    <property type="project" value="UniProtKB-SubCell"/>
</dbReference>
<evidence type="ECO:0000256" key="13">
    <source>
        <dbReference type="ARBA" id="ARBA00023228"/>
    </source>
</evidence>
<feature type="transmembrane region" description="Helical" evidence="26">
    <location>
        <begin position="404"/>
        <end position="427"/>
    </location>
</feature>
<sequence length="476" mass="52208">MTSLQTTGTSYGTAEDGIDEGGPVGAGKWRMARRHFVTLLALFGFANIYAMRANLSVAIVEMTTGTSYQLANGTTIHERGGFENWSPVTQGVVLGSFFYGYILTQIPGGYLAHHYGGRTIFMLGVLGTAVFTLLTPPLAKIGYPMLVVARLVEGFCEGVTYPAMHVMWSHWAPALEKTKLATFAFSGSYFGTVISMPLSAVIGQHLGWPSIFYFFGLLALLWCFIWLKKVTDYPSQDPQITTEELTLLQRDAISQSQYIVPWREILKSGPVWAITTAHFCQNWGFYIMLTSLPKMLKDLANYELQKAGVVSSLPYLLMGVCLVWGGQLSDYLRKEAAMDTLIVRRRFTAGGFIGQAICLVLASVTSSQNFLVAYLSISIGLGGITWAGFSVNHLDLAPQYSGHLMGFSNTVATLPGMICPVIVGWIVQTGASSEWILIFYSTSIVYTLGALVFWRLSSADVQSWAADQTPFIGELH</sequence>
<evidence type="ECO:0000256" key="12">
    <source>
        <dbReference type="ARBA" id="ARBA00023180"/>
    </source>
</evidence>
<feature type="transmembrane region" description="Helical" evidence="26">
    <location>
        <begin position="371"/>
        <end position="392"/>
    </location>
</feature>
<feature type="transmembrane region" description="Helical" evidence="26">
    <location>
        <begin position="208"/>
        <end position="227"/>
    </location>
</feature>
<feature type="transmembrane region" description="Helical" evidence="26">
    <location>
        <begin position="36"/>
        <end position="60"/>
    </location>
</feature>
<evidence type="ECO:0000256" key="19">
    <source>
        <dbReference type="ARBA" id="ARBA00051447"/>
    </source>
</evidence>
<dbReference type="InterPro" id="IPR050382">
    <property type="entry name" value="MFS_Na/Anion_cotransporter"/>
</dbReference>
<dbReference type="GO" id="GO:0015293">
    <property type="term" value="F:symporter activity"/>
    <property type="evidence" value="ECO:0007669"/>
    <property type="project" value="UniProtKB-KW"/>
</dbReference>
<evidence type="ECO:0000256" key="7">
    <source>
        <dbReference type="ARBA" id="ARBA00022692"/>
    </source>
</evidence>
<comment type="subcellular location">
    <subcellularLocation>
        <location evidence="2">Basolateral cell membrane</location>
        <topology evidence="2">Multi-pass membrane protein</topology>
    </subcellularLocation>
    <subcellularLocation>
        <location evidence="3">Cytoplasmic vesicle</location>
        <location evidence="3">Secretory vesicle membrane</location>
        <topology evidence="3">Multi-pass membrane protein</topology>
    </subcellularLocation>
    <subcellularLocation>
        <location evidence="1">Cytoplasmic vesicle</location>
        <location evidence="1">Secretory vesicle</location>
        <location evidence="1">Synaptic vesicle membrane</location>
    </subcellularLocation>
    <subcellularLocation>
        <location evidence="4">Lysosome membrane</location>
    </subcellularLocation>
</comment>
<dbReference type="SUPFAM" id="SSF103473">
    <property type="entry name" value="MFS general substrate transporter"/>
    <property type="match status" value="1"/>
</dbReference>
<comment type="catalytic activity">
    <reaction evidence="18">
        <text>N-acetyl-L-aspartyl-L-glutamate(out) = N-acetyl-L-aspartyl-L-glutamate(in)</text>
        <dbReference type="Rhea" id="RHEA:72599"/>
        <dbReference type="ChEBI" id="CHEBI:76931"/>
    </reaction>
    <physiologicalReaction direction="left-to-right" evidence="18">
        <dbReference type="Rhea" id="RHEA:72600"/>
    </physiologicalReaction>
</comment>
<keyword evidence="11 26" id="KW-0472">Membrane</keyword>
<evidence type="ECO:0000256" key="4">
    <source>
        <dbReference type="ARBA" id="ARBA00004656"/>
    </source>
</evidence>
<dbReference type="FunFam" id="1.20.1250.20:FF:000003">
    <property type="entry name" value="Solute carrier family 17 member 3"/>
    <property type="match status" value="1"/>
</dbReference>
<dbReference type="Gene3D" id="1.20.1250.20">
    <property type="entry name" value="MFS general substrate transporter like domains"/>
    <property type="match status" value="2"/>
</dbReference>
<keyword evidence="9 26" id="KW-1133">Transmembrane helix</keyword>
<comment type="catalytic activity">
    <reaction evidence="20">
        <text>D-glucuronate(out) + H(+)(out) = D-glucuronate(in) + H(+)(in)</text>
        <dbReference type="Rhea" id="RHEA:72591"/>
        <dbReference type="ChEBI" id="CHEBI:15378"/>
        <dbReference type="ChEBI" id="CHEBI:58720"/>
    </reaction>
    <physiologicalReaction direction="left-to-right" evidence="20">
        <dbReference type="Rhea" id="RHEA:72592"/>
    </physiologicalReaction>
</comment>
<evidence type="ECO:0000256" key="16">
    <source>
        <dbReference type="ARBA" id="ARBA00050554"/>
    </source>
</evidence>
<evidence type="ECO:0000256" key="1">
    <source>
        <dbReference type="ARBA" id="ARBA00004432"/>
    </source>
</evidence>
<dbReference type="GO" id="GO:0005765">
    <property type="term" value="C:lysosomal membrane"/>
    <property type="evidence" value="ECO:0007669"/>
    <property type="project" value="UniProtKB-SubCell"/>
</dbReference>
<evidence type="ECO:0000256" key="17">
    <source>
        <dbReference type="ARBA" id="ARBA00050625"/>
    </source>
</evidence>
<dbReference type="Proteomes" id="UP000218231">
    <property type="component" value="Unassembled WGS sequence"/>
</dbReference>
<evidence type="ECO:0000313" key="28">
    <source>
        <dbReference type="EMBL" id="PAV76505.1"/>
    </source>
</evidence>
<keyword evidence="12" id="KW-0325">Glycoprotein</keyword>
<dbReference type="InterPro" id="IPR020846">
    <property type="entry name" value="MFS_dom"/>
</dbReference>
<evidence type="ECO:0000256" key="10">
    <source>
        <dbReference type="ARBA" id="ARBA00023018"/>
    </source>
</evidence>
<evidence type="ECO:0000256" key="14">
    <source>
        <dbReference type="ARBA" id="ARBA00023329"/>
    </source>
</evidence>
<evidence type="ECO:0000256" key="2">
    <source>
        <dbReference type="ARBA" id="ARBA00004554"/>
    </source>
</evidence>
<organism evidence="28 29">
    <name type="scientific">Diploscapter pachys</name>
    <dbReference type="NCBI Taxonomy" id="2018661"/>
    <lineage>
        <taxon>Eukaryota</taxon>
        <taxon>Metazoa</taxon>
        <taxon>Ecdysozoa</taxon>
        <taxon>Nematoda</taxon>
        <taxon>Chromadorea</taxon>
        <taxon>Rhabditida</taxon>
        <taxon>Rhabditina</taxon>
        <taxon>Rhabditomorpha</taxon>
        <taxon>Rhabditoidea</taxon>
        <taxon>Rhabditidae</taxon>
        <taxon>Diploscapter</taxon>
    </lineage>
</organism>
<evidence type="ECO:0000256" key="25">
    <source>
        <dbReference type="ARBA" id="ARBA00081925"/>
    </source>
</evidence>
<keyword evidence="8" id="KW-0769">Symport</keyword>
<evidence type="ECO:0000256" key="23">
    <source>
        <dbReference type="ARBA" id="ARBA00080244"/>
    </source>
</evidence>
<evidence type="ECO:0000256" key="26">
    <source>
        <dbReference type="SAM" id="Phobius"/>
    </source>
</evidence>
<comment type="catalytic activity">
    <reaction evidence="15">
        <text>2 nitrate(out) + H(+)(out) = 2 nitrate(in) + H(+)(in)</text>
        <dbReference type="Rhea" id="RHEA:71539"/>
        <dbReference type="ChEBI" id="CHEBI:15378"/>
        <dbReference type="ChEBI" id="CHEBI:17632"/>
    </reaction>
    <physiologicalReaction direction="left-to-right" evidence="15">
        <dbReference type="Rhea" id="RHEA:71540"/>
    </physiologicalReaction>
</comment>
<evidence type="ECO:0000256" key="20">
    <source>
        <dbReference type="ARBA" id="ARBA00051612"/>
    </source>
</evidence>
<evidence type="ECO:0000256" key="15">
    <source>
        <dbReference type="ARBA" id="ARBA00050101"/>
    </source>
</evidence>
<feature type="domain" description="Major facilitator superfamily (MFS) profile" evidence="27">
    <location>
        <begin position="42"/>
        <end position="461"/>
    </location>
</feature>
<dbReference type="GO" id="GO:0016323">
    <property type="term" value="C:basolateral plasma membrane"/>
    <property type="evidence" value="ECO:0007669"/>
    <property type="project" value="UniProtKB-SubCell"/>
</dbReference>
<dbReference type="PANTHER" id="PTHR11662:SF455">
    <property type="entry name" value="GH23975P"/>
    <property type="match status" value="1"/>
</dbReference>
<evidence type="ECO:0000256" key="5">
    <source>
        <dbReference type="ARBA" id="ARBA00022448"/>
    </source>
</evidence>
<evidence type="ECO:0000256" key="24">
    <source>
        <dbReference type="ARBA" id="ARBA00081195"/>
    </source>
</evidence>
<feature type="transmembrane region" description="Helical" evidence="26">
    <location>
        <begin position="347"/>
        <end position="365"/>
    </location>
</feature>
<keyword evidence="6" id="KW-1003">Cell membrane</keyword>
<comment type="catalytic activity">
    <reaction evidence="17">
        <text>N-acetylneuraminate(in) + H(+)(in) = N-acetylneuraminate(out) + H(+)(out)</text>
        <dbReference type="Rhea" id="RHEA:28987"/>
        <dbReference type="ChEBI" id="CHEBI:15378"/>
        <dbReference type="ChEBI" id="CHEBI:35418"/>
    </reaction>
    <physiologicalReaction direction="right-to-left" evidence="17">
        <dbReference type="Rhea" id="RHEA:28989"/>
    </physiologicalReaction>
</comment>
<name>A0A2A2KRD8_9BILA</name>
<feature type="transmembrane region" description="Helical" evidence="26">
    <location>
        <begin position="119"/>
        <end position="139"/>
    </location>
</feature>
<feature type="transmembrane region" description="Helical" evidence="26">
    <location>
        <begin position="309"/>
        <end position="326"/>
    </location>
</feature>
<dbReference type="PANTHER" id="PTHR11662">
    <property type="entry name" value="SOLUTE CARRIER FAMILY 17"/>
    <property type="match status" value="1"/>
</dbReference>
<dbReference type="AlphaFoldDB" id="A0A2A2KRD8"/>
<dbReference type="InterPro" id="IPR011701">
    <property type="entry name" value="MFS"/>
</dbReference>
<evidence type="ECO:0000256" key="9">
    <source>
        <dbReference type="ARBA" id="ARBA00022989"/>
    </source>
</evidence>
<gene>
    <name evidence="28" type="ORF">WR25_08784</name>
</gene>
<dbReference type="FunFam" id="1.20.1250.20:FF:000067">
    <property type="entry name" value="sialin isoform X2"/>
    <property type="match status" value="1"/>
</dbReference>
<keyword evidence="29" id="KW-1185">Reference proteome</keyword>
<keyword evidence="13" id="KW-0458">Lysosome</keyword>
<comment type="function">
    <text evidence="21">Receptor for CM101, a polysaccharide produced by group B Streptococcus with antipathoangiogenic properties.</text>
</comment>
<proteinExistence type="predicted"/>
<dbReference type="CDD" id="cd17318">
    <property type="entry name" value="MFS_SLC17"/>
    <property type="match status" value="1"/>
</dbReference>
<reference evidence="28 29" key="1">
    <citation type="journal article" date="2017" name="Curr. Biol.">
        <title>Genome architecture and evolution of a unichromosomal asexual nematode.</title>
        <authorList>
            <person name="Fradin H."/>
            <person name="Zegar C."/>
            <person name="Gutwein M."/>
            <person name="Lucas J."/>
            <person name="Kovtun M."/>
            <person name="Corcoran D."/>
            <person name="Baugh L.R."/>
            <person name="Kiontke K."/>
            <person name="Gunsalus K."/>
            <person name="Fitch D.H."/>
            <person name="Piano F."/>
        </authorList>
    </citation>
    <scope>NUCLEOTIDE SEQUENCE [LARGE SCALE GENOMIC DNA]</scope>
    <source>
        <strain evidence="28">PF1309</strain>
    </source>
</reference>
<dbReference type="InterPro" id="IPR036259">
    <property type="entry name" value="MFS_trans_sf"/>
</dbReference>
<dbReference type="EMBL" id="LIAE01007871">
    <property type="protein sequence ID" value="PAV76505.1"/>
    <property type="molecule type" value="Genomic_DNA"/>
</dbReference>
<dbReference type="PROSITE" id="PS50850">
    <property type="entry name" value="MFS"/>
    <property type="match status" value="1"/>
</dbReference>
<keyword evidence="14" id="KW-0968">Cytoplasmic vesicle</keyword>
<dbReference type="OrthoDB" id="2985014at2759"/>
<feature type="transmembrane region" description="Helical" evidence="26">
    <location>
        <begin position="433"/>
        <end position="454"/>
    </location>
</feature>
<evidence type="ECO:0000256" key="8">
    <source>
        <dbReference type="ARBA" id="ARBA00022847"/>
    </source>
</evidence>
<evidence type="ECO:0000256" key="21">
    <source>
        <dbReference type="ARBA" id="ARBA00056891"/>
    </source>
</evidence>
<evidence type="ECO:0000259" key="27">
    <source>
        <dbReference type="PROSITE" id="PS50850"/>
    </source>
</evidence>
<feature type="transmembrane region" description="Helical" evidence="26">
    <location>
        <begin position="92"/>
        <end position="112"/>
    </location>
</feature>
<evidence type="ECO:0000256" key="11">
    <source>
        <dbReference type="ARBA" id="ARBA00023136"/>
    </source>
</evidence>